<reference evidence="1" key="1">
    <citation type="submission" date="2021-03" db="EMBL/GenBank/DDBJ databases">
        <authorList>
            <consortium name="Genoscope - CEA"/>
            <person name="William W."/>
        </authorList>
    </citation>
    <scope>NUCLEOTIDE SEQUENCE</scope>
    <source>
        <strain evidence="1">Doubled-haploid Pahang</strain>
    </source>
</reference>
<dbReference type="Gramene" id="Ma04_t26560.1">
    <property type="protein sequence ID" value="Ma04_p26560.1"/>
    <property type="gene ID" value="Ma04_g26560"/>
</dbReference>
<accession>A0A804IU67</accession>
<keyword evidence="3" id="KW-1185">Reference proteome</keyword>
<dbReference type="Proteomes" id="UP000012960">
    <property type="component" value="Unplaced"/>
</dbReference>
<evidence type="ECO:0000313" key="3">
    <source>
        <dbReference type="Proteomes" id="UP000012960"/>
    </source>
</evidence>
<sequence>MVMILVIIKNVELQNTCQMRYEVGYIWSGPIGIGRLQREREREEAKRDDIPEVIWGGIATASVAGFFVFGCKASSMANISQVIEKFQEHLCPESEGL</sequence>
<name>A0A804IU67_MUSAM</name>
<protein>
    <submittedName>
        <fullName evidence="1">(wild Malaysian banana) hypothetical protein</fullName>
    </submittedName>
</protein>
<dbReference type="InParanoid" id="A0A804IU67"/>
<evidence type="ECO:0000313" key="2">
    <source>
        <dbReference type="EnsemblPlants" id="Ma04_p26560.1"/>
    </source>
</evidence>
<reference evidence="2" key="2">
    <citation type="submission" date="2021-05" db="UniProtKB">
        <authorList>
            <consortium name="EnsemblPlants"/>
        </authorList>
    </citation>
    <scope>IDENTIFICATION</scope>
    <source>
        <strain evidence="2">subsp. malaccensis</strain>
    </source>
</reference>
<gene>
    <name evidence="1" type="ORF">GSMUA_132610.1</name>
</gene>
<evidence type="ECO:0000313" key="1">
    <source>
        <dbReference type="EMBL" id="CAG1843466.1"/>
    </source>
</evidence>
<dbReference type="EnsemblPlants" id="Ma04_t26560.1">
    <property type="protein sequence ID" value="Ma04_p26560.1"/>
    <property type="gene ID" value="Ma04_g26560"/>
</dbReference>
<organism evidence="2 3">
    <name type="scientific">Musa acuminata subsp. malaccensis</name>
    <name type="common">Wild banana</name>
    <name type="synonym">Musa malaccensis</name>
    <dbReference type="NCBI Taxonomy" id="214687"/>
    <lineage>
        <taxon>Eukaryota</taxon>
        <taxon>Viridiplantae</taxon>
        <taxon>Streptophyta</taxon>
        <taxon>Embryophyta</taxon>
        <taxon>Tracheophyta</taxon>
        <taxon>Spermatophyta</taxon>
        <taxon>Magnoliopsida</taxon>
        <taxon>Liliopsida</taxon>
        <taxon>Zingiberales</taxon>
        <taxon>Musaceae</taxon>
        <taxon>Musa</taxon>
    </lineage>
</organism>
<dbReference type="AlphaFoldDB" id="A0A804IU67"/>
<dbReference type="EMBL" id="HG996469">
    <property type="protein sequence ID" value="CAG1843466.1"/>
    <property type="molecule type" value="Genomic_DNA"/>
</dbReference>
<proteinExistence type="predicted"/>